<feature type="transmembrane region" description="Helical" evidence="1">
    <location>
        <begin position="506"/>
        <end position="523"/>
    </location>
</feature>
<comment type="caution">
    <text evidence="5">The sequence shown here is derived from an EMBL/GenBank/DDBJ whole genome shotgun (WGS) entry which is preliminary data.</text>
</comment>
<dbReference type="PANTHER" id="PTHR11161">
    <property type="entry name" value="O-ACYLTRANSFERASE"/>
    <property type="match status" value="1"/>
</dbReference>
<feature type="transmembrane region" description="Helical" evidence="1">
    <location>
        <begin position="425"/>
        <end position="444"/>
    </location>
</feature>
<keyword evidence="2" id="KW-0732">Signal</keyword>
<evidence type="ECO:0000259" key="3">
    <source>
        <dbReference type="Pfam" id="PF01757"/>
    </source>
</evidence>
<dbReference type="Pfam" id="PF01757">
    <property type="entry name" value="Acyl_transf_3"/>
    <property type="match status" value="1"/>
</dbReference>
<feature type="signal peptide" evidence="2">
    <location>
        <begin position="1"/>
        <end position="22"/>
    </location>
</feature>
<evidence type="ECO:0000313" key="5">
    <source>
        <dbReference type="EMBL" id="CAG5052477.1"/>
    </source>
</evidence>
<dbReference type="InterPro" id="IPR052728">
    <property type="entry name" value="O2_lipid_transport_reg"/>
</dbReference>
<keyword evidence="1" id="KW-0472">Membrane</keyword>
<feature type="transmembrane region" description="Helical" evidence="1">
    <location>
        <begin position="577"/>
        <end position="597"/>
    </location>
</feature>
<keyword evidence="1" id="KW-0812">Transmembrane</keyword>
<reference evidence="5" key="1">
    <citation type="submission" date="2021-04" db="EMBL/GenBank/DDBJ databases">
        <authorList>
            <person name="Tunstrom K."/>
        </authorList>
    </citation>
    <scope>NUCLEOTIDE SEQUENCE</scope>
</reference>
<feature type="transmembrane region" description="Helical" evidence="1">
    <location>
        <begin position="361"/>
        <end position="383"/>
    </location>
</feature>
<gene>
    <name evidence="5" type="ORF">PAPOLLO_LOCUS25367</name>
</gene>
<accession>A0A8S3YA74</accession>
<feature type="transmembrane region" description="Helical" evidence="1">
    <location>
        <begin position="320"/>
        <end position="340"/>
    </location>
</feature>
<evidence type="ECO:0000259" key="4">
    <source>
        <dbReference type="Pfam" id="PF20146"/>
    </source>
</evidence>
<feature type="transmembrane region" description="Helical" evidence="1">
    <location>
        <begin position="535"/>
        <end position="557"/>
    </location>
</feature>
<evidence type="ECO:0000313" key="6">
    <source>
        <dbReference type="Proteomes" id="UP000691718"/>
    </source>
</evidence>
<feature type="domain" description="Nose resistant-to-fluoxetine protein N-terminal" evidence="4">
    <location>
        <begin position="64"/>
        <end position="184"/>
    </location>
</feature>
<sequence>MKLTATFLLLFDIFTDVVKCSATEYVINEKNSSVSTIHKKPTSYTDLLIDNLLDQEWDESEKPCYDQTLTILINVRNSTLWATWIWDSIQFPTGQFYGAKNHLGNFDQCLRREWSNYNPIVTQYCLVDIKLADTEVNKKITDLNPYDRAERYFHIKTDYNLRFNILSWGVCMPKVCQAQSVDRFVRTLLRVSHLGTINPNPKVMVENCQVTQTLPTNSTGLYLLMLGTVVLTLIACAFTYFTTKNRESNRMVMKVVSAFDLNGNAAELLSTSKDEIKVMHGIRFFTACIVVFLHVMFINIMVRAGNSLDMNDDLKLYTGFLLHANVVVDTYFMMSGLLLMRSFKPEAERSISLFKVMLKRYFRLIWLYIVTILMVITVSPHLYGGPLWLKYTKVEQDVCKKNWWIGLLMLGNYIDSSNICNIVTWYVPADYHLAVVSTIIYWLYQKNRRSGQYCFVLVTIVSFILPGLNTYLNHLSAITIFDLETIEDIRKYILGAPMYVQSHLRAAPYFIGVIAGYILSVYKPTNYRNALSLKYSILSFITIMALSAAILVMGPAYQFREYNVIESSFFAALNRPAWAGLIAAFILLCEYGTLPYIADFLSWAAFVPLSKLSYGIYMCHLFFVMRLTNLRSPAWYDLFKILQDSMGIVVITGLLSLYIALFIEYPLNNLVALLLKAKSPKWKHINTDESDTVTRKSD</sequence>
<dbReference type="EMBL" id="CAJQZP010001523">
    <property type="protein sequence ID" value="CAG5052477.1"/>
    <property type="molecule type" value="Genomic_DNA"/>
</dbReference>
<evidence type="ECO:0000256" key="2">
    <source>
        <dbReference type="SAM" id="SignalP"/>
    </source>
</evidence>
<keyword evidence="6" id="KW-1185">Reference proteome</keyword>
<feature type="transmembrane region" description="Helical" evidence="1">
    <location>
        <begin position="648"/>
        <end position="675"/>
    </location>
</feature>
<feature type="transmembrane region" description="Helical" evidence="1">
    <location>
        <begin position="221"/>
        <end position="241"/>
    </location>
</feature>
<dbReference type="AlphaFoldDB" id="A0A8S3YA74"/>
<dbReference type="PANTHER" id="PTHR11161:SF0">
    <property type="entry name" value="O-ACYLTRANSFERASE LIKE PROTEIN"/>
    <property type="match status" value="1"/>
</dbReference>
<evidence type="ECO:0000256" key="1">
    <source>
        <dbReference type="SAM" id="Phobius"/>
    </source>
</evidence>
<feature type="domain" description="Acyltransferase 3" evidence="3">
    <location>
        <begin position="280"/>
        <end position="663"/>
    </location>
</feature>
<dbReference type="InterPro" id="IPR002656">
    <property type="entry name" value="Acyl_transf_3_dom"/>
</dbReference>
<dbReference type="GO" id="GO:0016747">
    <property type="term" value="F:acyltransferase activity, transferring groups other than amino-acyl groups"/>
    <property type="evidence" value="ECO:0007669"/>
    <property type="project" value="InterPro"/>
</dbReference>
<dbReference type="InterPro" id="IPR006621">
    <property type="entry name" value="Nose-resist-to-fluoxetine_N"/>
</dbReference>
<protein>
    <submittedName>
        <fullName evidence="5">(apollo) hypothetical protein</fullName>
    </submittedName>
</protein>
<proteinExistence type="predicted"/>
<keyword evidence="1" id="KW-1133">Transmembrane helix</keyword>
<feature type="transmembrane region" description="Helical" evidence="1">
    <location>
        <begin position="453"/>
        <end position="472"/>
    </location>
</feature>
<organism evidence="5 6">
    <name type="scientific">Parnassius apollo</name>
    <name type="common">Apollo butterfly</name>
    <name type="synonym">Papilio apollo</name>
    <dbReference type="NCBI Taxonomy" id="110799"/>
    <lineage>
        <taxon>Eukaryota</taxon>
        <taxon>Metazoa</taxon>
        <taxon>Ecdysozoa</taxon>
        <taxon>Arthropoda</taxon>
        <taxon>Hexapoda</taxon>
        <taxon>Insecta</taxon>
        <taxon>Pterygota</taxon>
        <taxon>Neoptera</taxon>
        <taxon>Endopterygota</taxon>
        <taxon>Lepidoptera</taxon>
        <taxon>Glossata</taxon>
        <taxon>Ditrysia</taxon>
        <taxon>Papilionoidea</taxon>
        <taxon>Papilionidae</taxon>
        <taxon>Parnassiinae</taxon>
        <taxon>Parnassini</taxon>
        <taxon>Parnassius</taxon>
        <taxon>Parnassius</taxon>
    </lineage>
</organism>
<feature type="chain" id="PRO_5035766036" evidence="2">
    <location>
        <begin position="23"/>
        <end position="698"/>
    </location>
</feature>
<dbReference type="Pfam" id="PF20146">
    <property type="entry name" value="NRF"/>
    <property type="match status" value="1"/>
</dbReference>
<dbReference type="OrthoDB" id="10026250at2759"/>
<feature type="transmembrane region" description="Helical" evidence="1">
    <location>
        <begin position="609"/>
        <end position="628"/>
    </location>
</feature>
<dbReference type="Proteomes" id="UP000691718">
    <property type="component" value="Unassembled WGS sequence"/>
</dbReference>
<feature type="transmembrane region" description="Helical" evidence="1">
    <location>
        <begin position="282"/>
        <end position="300"/>
    </location>
</feature>
<name>A0A8S3YA74_PARAO</name>